<dbReference type="AlphaFoldDB" id="A0A1B6MKB2"/>
<evidence type="ECO:0000256" key="1">
    <source>
        <dbReference type="SAM" id="Coils"/>
    </source>
</evidence>
<evidence type="ECO:0000313" key="2">
    <source>
        <dbReference type="EMBL" id="JAT29378.1"/>
    </source>
</evidence>
<accession>A0A1B6MKB2</accession>
<feature type="coiled-coil region" evidence="1">
    <location>
        <begin position="116"/>
        <end position="182"/>
    </location>
</feature>
<name>A0A1B6MKB2_9HEMI</name>
<organism evidence="3">
    <name type="scientific">Graphocephala atropunctata</name>
    <dbReference type="NCBI Taxonomy" id="36148"/>
    <lineage>
        <taxon>Eukaryota</taxon>
        <taxon>Metazoa</taxon>
        <taxon>Ecdysozoa</taxon>
        <taxon>Arthropoda</taxon>
        <taxon>Hexapoda</taxon>
        <taxon>Insecta</taxon>
        <taxon>Pterygota</taxon>
        <taxon>Neoptera</taxon>
        <taxon>Paraneoptera</taxon>
        <taxon>Hemiptera</taxon>
        <taxon>Auchenorrhyncha</taxon>
        <taxon>Membracoidea</taxon>
        <taxon>Cicadellidae</taxon>
        <taxon>Cicadellinae</taxon>
        <taxon>Cicadellini</taxon>
        <taxon>Graphocephala</taxon>
    </lineage>
</organism>
<dbReference type="PANTHER" id="PTHR34479">
    <property type="entry name" value="COILED-COIL DOMAIN-CONTAINING PROTEIN 30"/>
    <property type="match status" value="1"/>
</dbReference>
<gene>
    <name evidence="2" type="ORF">g.1549</name>
    <name evidence="3" type="ORF">g.1551</name>
</gene>
<feature type="coiled-coil region" evidence="1">
    <location>
        <begin position="38"/>
        <end position="65"/>
    </location>
</feature>
<protein>
    <submittedName>
        <fullName evidence="3">Uncharacterized protein</fullName>
    </submittedName>
</protein>
<proteinExistence type="predicted"/>
<dbReference type="EMBL" id="GEBQ01003634">
    <property type="protein sequence ID" value="JAT36343.1"/>
    <property type="molecule type" value="Transcribed_RNA"/>
</dbReference>
<dbReference type="PANTHER" id="PTHR34479:SF1">
    <property type="entry name" value="COILED-COIL DOMAIN-CONTAINING PROTEIN 30"/>
    <property type="match status" value="1"/>
</dbReference>
<dbReference type="EMBL" id="GEBQ01010599">
    <property type="protein sequence ID" value="JAT29378.1"/>
    <property type="molecule type" value="Transcribed_RNA"/>
</dbReference>
<evidence type="ECO:0000313" key="3">
    <source>
        <dbReference type="EMBL" id="JAT36343.1"/>
    </source>
</evidence>
<keyword evidence="1" id="KW-0175">Coiled coil</keyword>
<reference evidence="3" key="1">
    <citation type="submission" date="2015-11" db="EMBL/GenBank/DDBJ databases">
        <title>De novo transcriptome assembly of four potential Pierce s Disease insect vectors from Arizona vineyards.</title>
        <authorList>
            <person name="Tassone E.E."/>
        </authorList>
    </citation>
    <scope>NUCLEOTIDE SEQUENCE</scope>
</reference>
<dbReference type="InterPro" id="IPR052825">
    <property type="entry name" value="CCD-Prefoldin_beta-like"/>
</dbReference>
<sequence>MLQPEDEWKEVQLRFVKEGLDYDALKPEDRLLHVWRWLVDAESNLKNSRRMLDKLHEQQNEEIEEMESYMGHIRDMAVKRADSLQYETVELRAQVDTVTKLLANTKLQPGSLDHQIMQLLTEKSKLEEELDILKKLKVSTNSNGVNGEGEMLNEIIKVSSEKEVLRRQLTEMTDRVEVLEKATRQIELDNERLAYKASKRYCGPTCGPTSLHGQACTKGINRRRLWSRASQRLVRCRPATTLTCTTRRCLTVLVPTPHPRVFWSVNWPALALLGNCPAC</sequence>